<dbReference type="InterPro" id="IPR015943">
    <property type="entry name" value="WD40/YVTN_repeat-like_dom_sf"/>
</dbReference>
<dbReference type="PANTHER" id="PTHR40274:SF3">
    <property type="entry name" value="VIRGINIAMYCIN B LYASE"/>
    <property type="match status" value="1"/>
</dbReference>
<dbReference type="InterPro" id="IPR051344">
    <property type="entry name" value="Vgb"/>
</dbReference>
<organism evidence="1 2">
    <name type="scientific">Pycnococcus provasolii</name>
    <dbReference type="NCBI Taxonomy" id="41880"/>
    <lineage>
        <taxon>Eukaryota</taxon>
        <taxon>Viridiplantae</taxon>
        <taxon>Chlorophyta</taxon>
        <taxon>Pseudoscourfieldiophyceae</taxon>
        <taxon>Pseudoscourfieldiales</taxon>
        <taxon>Pycnococcaceae</taxon>
        <taxon>Pycnococcus</taxon>
    </lineage>
</organism>
<dbReference type="AlphaFoldDB" id="A0A830HT40"/>
<protein>
    <submittedName>
        <fullName evidence="1">Uncharacterized protein</fullName>
    </submittedName>
</protein>
<accession>A0A830HT40</accession>
<evidence type="ECO:0000313" key="2">
    <source>
        <dbReference type="Proteomes" id="UP000660262"/>
    </source>
</evidence>
<comment type="caution">
    <text evidence="1">The sequence shown here is derived from an EMBL/GenBank/DDBJ whole genome shotgun (WGS) entry which is preliminary data.</text>
</comment>
<name>A0A830HT40_9CHLO</name>
<evidence type="ECO:0000313" key="1">
    <source>
        <dbReference type="EMBL" id="GHP10656.1"/>
    </source>
</evidence>
<sequence length="461" mass="49609">MSLPHPLAHNHSRKPTAYNCKPTRKHCALPVSGSQLAYLRPGKAKRMVIPNDSDAEKLGSQAAVASTSDALMLPHEPLMGQDKWLGGALGRDGCIYGVPGHAKHVVRLNPKNGEVTLVGPHFDGKYKWLRGDSAPTGTIYGIPCHADRVLAITPSDGKSETLVETIGDALPGKWKWHGGVYSPHDKCVYAIPQASDTVLKIDTVTNEVSTIGGPFEGVSPTGRHKWYGGLLAGDGSIIGVPTCANSVLRIDPVSQEVSTFGELDCGGWKWHGGVVGPDGCVYGIPFNSDAVLKIDARERVVDYIPIASYTCNHREDGKYKYLGGVVGPDDRIYAIPCDAERVLRIDPSKNEAVEIGPAIRGAQNPASVSDNGLVTLNPGPLDCNKWQNGFVGKDGNLYFIPLKAESVLRVNPWTEEMDLIGGPFPGFEKWEGGVMDRDGNMFCIPLNAKRFLRITPTTAAS</sequence>
<keyword evidence="2" id="KW-1185">Reference proteome</keyword>
<proteinExistence type="predicted"/>
<dbReference type="SUPFAM" id="SSF63829">
    <property type="entry name" value="Calcium-dependent phosphotriesterase"/>
    <property type="match status" value="2"/>
</dbReference>
<dbReference type="Proteomes" id="UP000660262">
    <property type="component" value="Unassembled WGS sequence"/>
</dbReference>
<dbReference type="Gene3D" id="2.130.10.10">
    <property type="entry name" value="YVTN repeat-like/Quinoprotein amine dehydrogenase"/>
    <property type="match status" value="1"/>
</dbReference>
<gene>
    <name evidence="1" type="ORF">PPROV_000938700</name>
</gene>
<dbReference type="PANTHER" id="PTHR40274">
    <property type="entry name" value="VIRGINIAMYCIN B LYASE"/>
    <property type="match status" value="1"/>
</dbReference>
<dbReference type="OrthoDB" id="496967at2759"/>
<reference evidence="1" key="1">
    <citation type="submission" date="2020-10" db="EMBL/GenBank/DDBJ databases">
        <title>Unveiling of a novel bifunctional photoreceptor, Dualchrome1, isolated from a cosmopolitan green alga.</title>
        <authorList>
            <person name="Suzuki S."/>
            <person name="Kawachi M."/>
        </authorList>
    </citation>
    <scope>NUCLEOTIDE SEQUENCE</scope>
    <source>
        <strain evidence="1">NIES 2893</strain>
    </source>
</reference>
<dbReference type="EMBL" id="BNJQ01000030">
    <property type="protein sequence ID" value="GHP10656.1"/>
    <property type="molecule type" value="Genomic_DNA"/>
</dbReference>